<dbReference type="PANTHER" id="PTHR22629:SF0">
    <property type="entry name" value="ACTIN-RELATED PROTEIN 2_3 COMPLEX SUBUNIT 4"/>
    <property type="match status" value="1"/>
</dbReference>
<dbReference type="Gene3D" id="3.30.1460.20">
    <property type="match status" value="1"/>
</dbReference>
<name>A0A0N1PAU0_LEPSE</name>
<evidence type="ECO:0000256" key="1">
    <source>
        <dbReference type="ARBA" id="ARBA00004245"/>
    </source>
</evidence>
<sequence length="202" mass="22153">MDASKGLFLHCIESTLRAALCITDYPSAHTEGDAVPEVELDDTLPLSPSAPLTSLAQTTSTLRGRPLRLQWAQGDECLIEATYNSTRVSWWFAAAHLPSDPLTTQLLRHSALLLCRHGAATAPLLTLLRCEPLRLQQTEGAGDGTRHYDISLLVLPDHVQSYGREEVARFIVTFARTVEADVAEMKTALDARRRAAAKAFFA</sequence>
<dbReference type="GO" id="GO:0030041">
    <property type="term" value="P:actin filament polymerization"/>
    <property type="evidence" value="ECO:0007669"/>
    <property type="project" value="InterPro"/>
</dbReference>
<keyword evidence="4" id="KW-0009">Actin-binding</keyword>
<organism evidence="6 7">
    <name type="scientific">Leptomonas seymouri</name>
    <dbReference type="NCBI Taxonomy" id="5684"/>
    <lineage>
        <taxon>Eukaryota</taxon>
        <taxon>Discoba</taxon>
        <taxon>Euglenozoa</taxon>
        <taxon>Kinetoplastea</taxon>
        <taxon>Metakinetoplastina</taxon>
        <taxon>Trypanosomatida</taxon>
        <taxon>Trypanosomatidae</taxon>
        <taxon>Leishmaniinae</taxon>
        <taxon>Leptomonas</taxon>
    </lineage>
</organism>
<dbReference type="Pfam" id="PF05856">
    <property type="entry name" value="ARPC4"/>
    <property type="match status" value="1"/>
</dbReference>
<protein>
    <submittedName>
        <fullName evidence="6">Putative ARP2/3 complex subunit</fullName>
    </submittedName>
</protein>
<dbReference type="InterPro" id="IPR034666">
    <property type="entry name" value="ARPC2/4"/>
</dbReference>
<dbReference type="EMBL" id="LJSK01000287">
    <property type="protein sequence ID" value="KPI84122.1"/>
    <property type="molecule type" value="Genomic_DNA"/>
</dbReference>
<keyword evidence="5" id="KW-0206">Cytoskeleton</keyword>
<evidence type="ECO:0000313" key="6">
    <source>
        <dbReference type="EMBL" id="KPI84122.1"/>
    </source>
</evidence>
<keyword evidence="7" id="KW-1185">Reference proteome</keyword>
<dbReference type="InterPro" id="IPR008384">
    <property type="entry name" value="ARPC4"/>
</dbReference>
<dbReference type="OMA" id="FHTESMY"/>
<evidence type="ECO:0000256" key="2">
    <source>
        <dbReference type="ARBA" id="ARBA00005919"/>
    </source>
</evidence>
<comment type="caution">
    <text evidence="6">The sequence shown here is derived from an EMBL/GenBank/DDBJ whole genome shotgun (WGS) entry which is preliminary data.</text>
</comment>
<dbReference type="AlphaFoldDB" id="A0A0N1PAU0"/>
<dbReference type="GO" id="GO:0051015">
    <property type="term" value="F:actin filament binding"/>
    <property type="evidence" value="ECO:0007669"/>
    <property type="project" value="TreeGrafter"/>
</dbReference>
<dbReference type="GO" id="GO:0005885">
    <property type="term" value="C:Arp2/3 protein complex"/>
    <property type="evidence" value="ECO:0007669"/>
    <property type="project" value="InterPro"/>
</dbReference>
<dbReference type="VEuPathDB" id="TriTrypDB:Lsey_0287_0030"/>
<evidence type="ECO:0000256" key="5">
    <source>
        <dbReference type="ARBA" id="ARBA00023212"/>
    </source>
</evidence>
<proteinExistence type="inferred from homology"/>
<reference evidence="6 7" key="1">
    <citation type="journal article" date="2015" name="PLoS Pathog.">
        <title>Leptomonas seymouri: Adaptations to the Dixenous Life Cycle Analyzed by Genome Sequencing, Transcriptome Profiling and Co-infection with Leishmania donovani.</title>
        <authorList>
            <person name="Kraeva N."/>
            <person name="Butenko A."/>
            <person name="Hlavacova J."/>
            <person name="Kostygov A."/>
            <person name="Myskova J."/>
            <person name="Grybchuk D."/>
            <person name="Lestinova T."/>
            <person name="Votypka J."/>
            <person name="Volf P."/>
            <person name="Opperdoes F."/>
            <person name="Flegontov P."/>
            <person name="Lukes J."/>
            <person name="Yurchenko V."/>
        </authorList>
    </citation>
    <scope>NUCLEOTIDE SEQUENCE [LARGE SCALE GENOMIC DNA]</scope>
    <source>
        <strain evidence="6 7">ATCC 30220</strain>
    </source>
</reference>
<dbReference type="OrthoDB" id="336240at2759"/>
<keyword evidence="3" id="KW-0963">Cytoplasm</keyword>
<evidence type="ECO:0000256" key="4">
    <source>
        <dbReference type="ARBA" id="ARBA00023203"/>
    </source>
</evidence>
<evidence type="ECO:0000313" key="7">
    <source>
        <dbReference type="Proteomes" id="UP000038009"/>
    </source>
</evidence>
<dbReference type="PANTHER" id="PTHR22629">
    <property type="entry name" value="ARP2/3 COMPLEX 20 KD SUBUNIT"/>
    <property type="match status" value="1"/>
</dbReference>
<dbReference type="Proteomes" id="UP000038009">
    <property type="component" value="Unassembled WGS sequence"/>
</dbReference>
<gene>
    <name evidence="6" type="ORF">ABL78_6820</name>
</gene>
<evidence type="ECO:0000256" key="3">
    <source>
        <dbReference type="ARBA" id="ARBA00022490"/>
    </source>
</evidence>
<dbReference type="GO" id="GO:0034314">
    <property type="term" value="P:Arp2/3 complex-mediated actin nucleation"/>
    <property type="evidence" value="ECO:0007669"/>
    <property type="project" value="InterPro"/>
</dbReference>
<comment type="subcellular location">
    <subcellularLocation>
        <location evidence="1">Cytoplasm</location>
        <location evidence="1">Cytoskeleton</location>
    </subcellularLocation>
</comment>
<dbReference type="SUPFAM" id="SSF69645">
    <property type="entry name" value="Arp2/3 complex subunits"/>
    <property type="match status" value="1"/>
</dbReference>
<accession>A0A0N1PAU0</accession>
<comment type="similarity">
    <text evidence="2">Belongs to the ARPC4 family.</text>
</comment>